<evidence type="ECO:0000313" key="2">
    <source>
        <dbReference type="Proteomes" id="UP000033566"/>
    </source>
</evidence>
<organism evidence="1 2">
    <name type="scientific">Corynebacterium camporealensis</name>
    <dbReference type="NCBI Taxonomy" id="161896"/>
    <lineage>
        <taxon>Bacteria</taxon>
        <taxon>Bacillati</taxon>
        <taxon>Actinomycetota</taxon>
        <taxon>Actinomycetes</taxon>
        <taxon>Mycobacteriales</taxon>
        <taxon>Corynebacteriaceae</taxon>
        <taxon>Corynebacterium</taxon>
    </lineage>
</organism>
<proteinExistence type="predicted"/>
<dbReference type="KEGG" id="ccj:UL81_11180"/>
<name>A0A0F6QYI5_9CORY</name>
<reference evidence="1 2" key="1">
    <citation type="journal article" date="2015" name="Genome Announc.">
        <title>Complete Genome Sequence of Corynebacterium camporealensis DSM 44610, Isolated from the Milk of a Manchega Sheep with Subclinical Mastitis.</title>
        <authorList>
            <person name="Ruckert C."/>
            <person name="Albersmeier A."/>
            <person name="Winkler A."/>
            <person name="Tauch A."/>
        </authorList>
    </citation>
    <scope>NUCLEOTIDE SEQUENCE [LARGE SCALE GENOMIC DNA]</scope>
    <source>
        <strain evidence="1 2">DSM 44610</strain>
    </source>
</reference>
<evidence type="ECO:0000313" key="1">
    <source>
        <dbReference type="EMBL" id="AKE40165.1"/>
    </source>
</evidence>
<dbReference type="PATRIC" id="fig|161896.4.peg.2180"/>
<keyword evidence="2" id="KW-1185">Reference proteome</keyword>
<dbReference type="AlphaFoldDB" id="A0A0F6QYI5"/>
<protein>
    <submittedName>
        <fullName evidence="1">Uncharacterized protein</fullName>
    </submittedName>
</protein>
<gene>
    <name evidence="1" type="ORF">UL81_11180</name>
</gene>
<dbReference type="Proteomes" id="UP000033566">
    <property type="component" value="Chromosome"/>
</dbReference>
<dbReference type="STRING" id="161896.UL81_11180"/>
<dbReference type="HOGENOM" id="CLU_851824_0_0_11"/>
<sequence>MWNLMGPSSLLLNPLIIAALSFLATDNFGRGLFSVVLASLVGGAQPDGKKYQTFSVPAQTWRKHSSILATAYMVIGGLTYFAHETWWPYILPVIAWVWRIVHDARDKGPIPEPAEKRLRANSPGRDDFGRWAPTPRAQLVLAPLVRSWSGTWLAVIVIGALTLVPDGLFSDRVTDIIETIGAAGMLIILAAVFIVFVFGEEHVGSLHNYVTMGGNRKDWTKTAVLAPLAGVAMTTVAMLLYAVITGLWPWWLVMASLLFPATMISLEMANKKTWFVAVVMIAVAIALFILHNRVNSQSLLTLGAAGVYLLWVPAVAWQVRLKEPFKPGISAWFGTD</sequence>
<accession>A0A0F6QYI5</accession>
<dbReference type="EMBL" id="CP011311">
    <property type="protein sequence ID" value="AKE40165.1"/>
    <property type="molecule type" value="Genomic_DNA"/>
</dbReference>